<dbReference type="RefSeq" id="WP_007187071.1">
    <property type="nucleotide sequence ID" value="NZ_AKGD01000004.1"/>
</dbReference>
<dbReference type="SUPFAM" id="SSF56300">
    <property type="entry name" value="Metallo-dependent phosphatases"/>
    <property type="match status" value="1"/>
</dbReference>
<evidence type="ECO:0000313" key="4">
    <source>
        <dbReference type="Proteomes" id="UP000003704"/>
    </source>
</evidence>
<dbReference type="InterPro" id="IPR029052">
    <property type="entry name" value="Metallo-depent_PP-like"/>
</dbReference>
<dbReference type="PANTHER" id="PTHR31302:SF0">
    <property type="entry name" value="TRANSMEMBRANE PROTEIN WITH METALLOPHOSPHOESTERASE DOMAIN"/>
    <property type="match status" value="1"/>
</dbReference>
<dbReference type="InterPro" id="IPR051158">
    <property type="entry name" value="Metallophosphoesterase_sf"/>
</dbReference>
<dbReference type="Proteomes" id="UP000003704">
    <property type="component" value="Unassembled WGS sequence"/>
</dbReference>
<dbReference type="Gene3D" id="3.60.21.10">
    <property type="match status" value="1"/>
</dbReference>
<evidence type="ECO:0000259" key="1">
    <source>
        <dbReference type="Pfam" id="PF00149"/>
    </source>
</evidence>
<dbReference type="AlphaFoldDB" id="I8HWI6"/>
<organism evidence="3 4">
    <name type="scientific">Hydrocarboniphaga effusa AP103</name>
    <dbReference type="NCBI Taxonomy" id="1172194"/>
    <lineage>
        <taxon>Bacteria</taxon>
        <taxon>Pseudomonadati</taxon>
        <taxon>Pseudomonadota</taxon>
        <taxon>Gammaproteobacteria</taxon>
        <taxon>Nevskiales</taxon>
        <taxon>Nevskiaceae</taxon>
        <taxon>Hydrocarboniphaga</taxon>
    </lineage>
</organism>
<sequence>MPIAFIHLSDIHFGQEKGGAVAVHDDVKERLIEDVQDQVARLPGQRASGVIVCGDIAYAGKREQYAAAAAWLDQIAGAAGCAKTDVQIVPGNHDVDRAKISAALTWMLDEIKVKGEPKLDEFLAAENDRTLLYSRFHAYEPFAAGYASPLDKSGGDAGSRVVELAPGRHLRFIGLNTALICAKQDDKASLLLGARQRVLPSKPGTELVVLTHHPLDWLQDSEDARKYLRARARVFISGHEHMPSAKVDPVSAGCDLLHIASGATVPPTNEVEYGYTYNLLQFEWDSAADELVVTVIPRKWDDDAKRFAADPGRLGEGGPNYRLGCPNFRAVPKPASGSAPSPEQSEVPVHIPIVQEEGMIEERTSSSEPPKYAQLRLTFFRDLTATQRISVLVKLNALPPQWQDTLMHSAEQQILDSLHLTNRLAELEAAMNEVLGLDPNNHQK</sequence>
<comment type="caution">
    <text evidence="3">The sequence shown here is derived from an EMBL/GenBank/DDBJ whole genome shotgun (WGS) entry which is preliminary data.</text>
</comment>
<evidence type="ECO:0000313" key="3">
    <source>
        <dbReference type="EMBL" id="EIT67701.1"/>
    </source>
</evidence>
<dbReference type="STRING" id="1172194.WQQ_41360"/>
<protein>
    <submittedName>
        <fullName evidence="3">Uncharacterized protein</fullName>
    </submittedName>
</protein>
<reference evidence="3 4" key="1">
    <citation type="journal article" date="2012" name="J. Bacteriol.">
        <title>Genome Sequence of n-Alkane-Degrading Hydrocarboniphaga effusa Strain AP103T (ATCC BAA-332T).</title>
        <authorList>
            <person name="Chang H.K."/>
            <person name="Zylstra G.J."/>
            <person name="Chae J.C."/>
        </authorList>
    </citation>
    <scope>NUCLEOTIDE SEQUENCE [LARGE SCALE GENOMIC DNA]</scope>
    <source>
        <strain evidence="3 4">AP103</strain>
    </source>
</reference>
<dbReference type="InterPro" id="IPR004843">
    <property type="entry name" value="Calcineurin-like_PHP"/>
</dbReference>
<name>I8HWI6_9GAMM</name>
<feature type="domain" description="GTPase-associated adaptor" evidence="2">
    <location>
        <begin position="371"/>
        <end position="433"/>
    </location>
</feature>
<dbReference type="EMBL" id="AKGD01000004">
    <property type="protein sequence ID" value="EIT67701.1"/>
    <property type="molecule type" value="Genomic_DNA"/>
</dbReference>
<dbReference type="InterPro" id="IPR045533">
    <property type="entry name" value="GAAD"/>
</dbReference>
<accession>I8HWI6</accession>
<keyword evidence="4" id="KW-1185">Reference proteome</keyword>
<evidence type="ECO:0000259" key="2">
    <source>
        <dbReference type="Pfam" id="PF19976"/>
    </source>
</evidence>
<dbReference type="Pfam" id="PF00149">
    <property type="entry name" value="Metallophos"/>
    <property type="match status" value="1"/>
</dbReference>
<dbReference type="OrthoDB" id="9811542at2"/>
<dbReference type="GO" id="GO:0016787">
    <property type="term" value="F:hydrolase activity"/>
    <property type="evidence" value="ECO:0007669"/>
    <property type="project" value="InterPro"/>
</dbReference>
<dbReference type="PANTHER" id="PTHR31302">
    <property type="entry name" value="TRANSMEMBRANE PROTEIN WITH METALLOPHOSPHOESTERASE DOMAIN-RELATED"/>
    <property type="match status" value="1"/>
</dbReference>
<proteinExistence type="predicted"/>
<gene>
    <name evidence="3" type="ORF">WQQ_41360</name>
</gene>
<dbReference type="Pfam" id="PF19976">
    <property type="entry name" value="GAAD"/>
    <property type="match status" value="1"/>
</dbReference>
<feature type="domain" description="Calcineurin-like phosphoesterase" evidence="1">
    <location>
        <begin position="5"/>
        <end position="243"/>
    </location>
</feature>